<dbReference type="Gene3D" id="3.40.50.790">
    <property type="match status" value="1"/>
</dbReference>
<feature type="coiled-coil region" evidence="6">
    <location>
        <begin position="39"/>
        <end position="66"/>
    </location>
</feature>
<feature type="domain" description="Large ribosomal subunit protein uL11 C-terminal" evidence="8">
    <location>
        <begin position="425"/>
        <end position="473"/>
    </location>
</feature>
<dbReference type="SUPFAM" id="SSF54747">
    <property type="entry name" value="Ribosomal L11/L12e N-terminal domain"/>
    <property type="match status" value="1"/>
</dbReference>
<evidence type="ECO:0000313" key="10">
    <source>
        <dbReference type="EMBL" id="CAG8547007.1"/>
    </source>
</evidence>
<dbReference type="Pfam" id="PF00687">
    <property type="entry name" value="Ribosomal_L1"/>
    <property type="match status" value="1"/>
</dbReference>
<dbReference type="InterPro" id="IPR017856">
    <property type="entry name" value="Integrase-like_N"/>
</dbReference>
<dbReference type="Gene3D" id="3.30.1550.10">
    <property type="entry name" value="Ribosomal protein L11/L12, N-terminal domain"/>
    <property type="match status" value="1"/>
</dbReference>
<dbReference type="Pfam" id="PF00298">
    <property type="entry name" value="Ribosomal_L11"/>
    <property type="match status" value="1"/>
</dbReference>
<evidence type="ECO:0000256" key="1">
    <source>
        <dbReference type="ARBA" id="ARBA00005251"/>
    </source>
</evidence>
<keyword evidence="11" id="KW-1185">Reference proteome</keyword>
<comment type="caution">
    <text evidence="10">The sequence shown here is derived from an EMBL/GenBank/DDBJ whole genome shotgun (WGS) entry which is preliminary data.</text>
</comment>
<dbReference type="SUPFAM" id="SSF46906">
    <property type="entry name" value="Ribosomal protein L11, C-terminal domain"/>
    <property type="match status" value="1"/>
</dbReference>
<evidence type="ECO:0000259" key="9">
    <source>
        <dbReference type="Pfam" id="PF03946"/>
    </source>
</evidence>
<reference evidence="10 11" key="1">
    <citation type="submission" date="2021-06" db="EMBL/GenBank/DDBJ databases">
        <authorList>
            <person name="Kallberg Y."/>
            <person name="Tangrot J."/>
            <person name="Rosling A."/>
        </authorList>
    </citation>
    <scope>NUCLEOTIDE SEQUENCE [LARGE SCALE GENOMIC DNA]</scope>
    <source>
        <strain evidence="10 11">120-4 pot B 10/14</strain>
    </source>
</reference>
<dbReference type="Gene3D" id="1.10.10.200">
    <property type="match status" value="1"/>
</dbReference>
<dbReference type="SUPFAM" id="SSF54211">
    <property type="entry name" value="Ribosomal protein S5 domain 2-like"/>
    <property type="match status" value="1"/>
</dbReference>
<comment type="similarity">
    <text evidence="1">Belongs to the universal ribosomal protein uS9 family.</text>
</comment>
<dbReference type="PANTHER" id="PTHR21569:SF1">
    <property type="entry name" value="SMALL RIBOSOMAL SUBUNIT PROTEIN US9M"/>
    <property type="match status" value="1"/>
</dbReference>
<evidence type="ECO:0000256" key="7">
    <source>
        <dbReference type="SAM" id="MobiDB-lite"/>
    </source>
</evidence>
<accession>A0ABN7UCD0</accession>
<protein>
    <submittedName>
        <fullName evidence="10">39215_t:CDS:1</fullName>
    </submittedName>
</protein>
<organism evidence="10 11">
    <name type="scientific">Gigaspora margarita</name>
    <dbReference type="NCBI Taxonomy" id="4874"/>
    <lineage>
        <taxon>Eukaryota</taxon>
        <taxon>Fungi</taxon>
        <taxon>Fungi incertae sedis</taxon>
        <taxon>Mucoromycota</taxon>
        <taxon>Glomeromycotina</taxon>
        <taxon>Glomeromycetes</taxon>
        <taxon>Diversisporales</taxon>
        <taxon>Gigasporaceae</taxon>
        <taxon>Gigaspora</taxon>
    </lineage>
</organism>
<dbReference type="Gene3D" id="3.30.230.10">
    <property type="match status" value="1"/>
</dbReference>
<dbReference type="SMART" id="SM00649">
    <property type="entry name" value="RL11"/>
    <property type="match status" value="1"/>
</dbReference>
<name>A0ABN7UCD0_GIGMA</name>
<dbReference type="EMBL" id="CAJVQB010001709">
    <property type="protein sequence ID" value="CAG8547007.1"/>
    <property type="molecule type" value="Genomic_DNA"/>
</dbReference>
<dbReference type="InterPro" id="IPR023674">
    <property type="entry name" value="Ribosomal_uL1-like"/>
</dbReference>
<proteinExistence type="inferred from homology"/>
<feature type="domain" description="Large ribosomal subunit protein uL11 N-terminal" evidence="9">
    <location>
        <begin position="347"/>
        <end position="398"/>
    </location>
</feature>
<evidence type="ECO:0000259" key="8">
    <source>
        <dbReference type="Pfam" id="PF00298"/>
    </source>
</evidence>
<evidence type="ECO:0000256" key="5">
    <source>
        <dbReference type="RuleBase" id="RU003978"/>
    </source>
</evidence>
<evidence type="ECO:0000256" key="6">
    <source>
        <dbReference type="SAM" id="Coils"/>
    </source>
</evidence>
<dbReference type="Pfam" id="PF00380">
    <property type="entry name" value="Ribosomal_S9"/>
    <property type="match status" value="1"/>
</dbReference>
<dbReference type="InterPro" id="IPR020783">
    <property type="entry name" value="Ribosomal_uL11_C"/>
</dbReference>
<feature type="compositionally biased region" description="Basic residues" evidence="7">
    <location>
        <begin position="154"/>
        <end position="173"/>
    </location>
</feature>
<dbReference type="InterPro" id="IPR036796">
    <property type="entry name" value="Ribosomal_uL11_N_sf"/>
</dbReference>
<dbReference type="InterPro" id="IPR036769">
    <property type="entry name" value="Ribosomal_uL11_C_sf"/>
</dbReference>
<dbReference type="Gene3D" id="3.30.190.20">
    <property type="match status" value="1"/>
</dbReference>
<dbReference type="InterPro" id="IPR016095">
    <property type="entry name" value="Ribosomal_uL1_3-a/b-sand"/>
</dbReference>
<dbReference type="InterPro" id="IPR014721">
    <property type="entry name" value="Ribsml_uS5_D2-typ_fold_subgr"/>
</dbReference>
<dbReference type="Gene3D" id="1.10.10.250">
    <property type="entry name" value="Ribosomal protein L11, C-terminal domain"/>
    <property type="match status" value="1"/>
</dbReference>
<feature type="coiled-coil region" evidence="6">
    <location>
        <begin position="415"/>
        <end position="448"/>
    </location>
</feature>
<dbReference type="SUPFAM" id="SSF56808">
    <property type="entry name" value="Ribosomal protein L1"/>
    <property type="match status" value="1"/>
</dbReference>
<dbReference type="Proteomes" id="UP000789901">
    <property type="component" value="Unassembled WGS sequence"/>
</dbReference>
<dbReference type="InterPro" id="IPR000754">
    <property type="entry name" value="Ribosomal_uS9"/>
</dbReference>
<dbReference type="PANTHER" id="PTHR21569">
    <property type="entry name" value="RIBOSOMAL PROTEIN S9"/>
    <property type="match status" value="1"/>
</dbReference>
<evidence type="ECO:0000313" key="11">
    <source>
        <dbReference type="Proteomes" id="UP000789901"/>
    </source>
</evidence>
<keyword evidence="3 5" id="KW-0689">Ribosomal protein</keyword>
<keyword evidence="6" id="KW-0175">Coiled coil</keyword>
<feature type="region of interest" description="Disordered" evidence="7">
    <location>
        <begin position="154"/>
        <end position="177"/>
    </location>
</feature>
<dbReference type="HAMAP" id="MF_00736">
    <property type="entry name" value="Ribosomal_uL11"/>
    <property type="match status" value="1"/>
</dbReference>
<gene>
    <name evidence="10" type="ORF">GMARGA_LOCUS4368</name>
</gene>
<evidence type="ECO:0000256" key="2">
    <source>
        <dbReference type="ARBA" id="ARBA00010537"/>
    </source>
</evidence>
<keyword evidence="4 5" id="KW-0687">Ribonucleoprotein</keyword>
<dbReference type="Pfam" id="PF03946">
    <property type="entry name" value="Ribosomal_L11_N"/>
    <property type="match status" value="1"/>
</dbReference>
<evidence type="ECO:0000256" key="4">
    <source>
        <dbReference type="ARBA" id="ARBA00023274"/>
    </source>
</evidence>
<sequence>MNNNYYIGVGRRKEATARVYLKEGKGQAHVRTNNKNIIVKKIQKDIAEREKSLNNLNLALEKAEKDTTGQALRPSLCEDIFQPLKLFSKEKDYDFFVRVKGGGFHSQAEAIRLALARASLKISPEYKITLKSFSLLTRDARRVERKKVGFKKARKKTQFSKRHSHSANIKHRKDRQDSARSQLFLKVRKKIENIIREEHEVNEKSLSIARENEKIKNSGGENYSARAFYQAPFGILIYLEDSKNITTDLISKLKLKSLPLSSLSSYFQMLYGLKINLKEEDNNLEEYLLTYLPVPCQLVEKKETDYYQELKKEMAGSKFYTNVENWLAHTADNGEVGGSNPPIRRSRIQLVCGQAKPGASLAFLKNMALFCREFNEKTKERNGELVNVEIIVYEDKSYKYNIGTSPSVYLLKGRRSDYKSLKKEEKKNAREKEKKEISEAELEKIAREKMPDLNTDDLEKAKKIVAGTLRSYGNFKAMDFLRNNNPEKLNNIKAIKKERKVAVIKENLPEDILKSCQKIKEVELLTIAEIRQKPLQKLLGPKGIYPTKKNGLLTENILEEIEKFQQGKTEIKTDKGGNIHAVIGSSDFSPIQLEENYKTIHSKITELKPVGRDLHPIHPGEILREELLKTYKITPQQLVKSVREDYWLDLQKHYELEYWKERQRLTSIQRQVRPINLEKTTEV</sequence>
<evidence type="ECO:0000256" key="3">
    <source>
        <dbReference type="ARBA" id="ARBA00022980"/>
    </source>
</evidence>
<dbReference type="InterPro" id="IPR020784">
    <property type="entry name" value="Ribosomal_uL11_N"/>
</dbReference>
<dbReference type="InterPro" id="IPR020568">
    <property type="entry name" value="Ribosomal_Su5_D2-typ_SF"/>
</dbReference>
<dbReference type="InterPro" id="IPR028364">
    <property type="entry name" value="Ribosomal_uL1/biogenesis"/>
</dbReference>
<comment type="similarity">
    <text evidence="2 5">Belongs to the universal ribosomal protein uL11 family.</text>
</comment>
<dbReference type="InterPro" id="IPR000911">
    <property type="entry name" value="Ribosomal_uL11"/>
</dbReference>